<organism evidence="1">
    <name type="scientific">termite gut metagenome</name>
    <dbReference type="NCBI Taxonomy" id="433724"/>
    <lineage>
        <taxon>unclassified sequences</taxon>
        <taxon>metagenomes</taxon>
        <taxon>organismal metagenomes</taxon>
    </lineage>
</organism>
<evidence type="ECO:0000313" key="1">
    <source>
        <dbReference type="EMBL" id="KAA6338389.1"/>
    </source>
</evidence>
<feature type="non-terminal residue" evidence="1">
    <location>
        <position position="1"/>
    </location>
</feature>
<proteinExistence type="predicted"/>
<protein>
    <recommendedName>
        <fullName evidence="2">DUF4143 domain-containing protein</fullName>
    </recommendedName>
</protein>
<evidence type="ECO:0008006" key="2">
    <source>
        <dbReference type="Google" id="ProtNLM"/>
    </source>
</evidence>
<name>A0A5J4RXA6_9ZZZZ</name>
<dbReference type="AlphaFoldDB" id="A0A5J4RXA6"/>
<comment type="caution">
    <text evidence="1">The sequence shown here is derived from an EMBL/GenBank/DDBJ whole genome shotgun (WGS) entry which is preliminary data.</text>
</comment>
<dbReference type="EMBL" id="SNRY01000621">
    <property type="protein sequence ID" value="KAA6338389.1"/>
    <property type="molecule type" value="Genomic_DNA"/>
</dbReference>
<reference evidence="1" key="1">
    <citation type="submission" date="2019-03" db="EMBL/GenBank/DDBJ databases">
        <title>Single cell metagenomics reveals metabolic interactions within the superorganism composed of flagellate Streblomastix strix and complex community of Bacteroidetes bacteria on its surface.</title>
        <authorList>
            <person name="Treitli S.C."/>
            <person name="Kolisko M."/>
            <person name="Husnik F."/>
            <person name="Keeling P."/>
            <person name="Hampl V."/>
        </authorList>
    </citation>
    <scope>NUCLEOTIDE SEQUENCE</scope>
    <source>
        <strain evidence="1">STM</strain>
    </source>
</reference>
<sequence>YRFNVYYWNQGGFEVDYVIEKGNDIVAIEVKSGKESVNKGLSIFNEEFHPRGVYLVGTNGIPFENFLSMNPAELFQL</sequence>
<accession>A0A5J4RXA6</accession>
<gene>
    <name evidence="1" type="ORF">EZS27_013590</name>
</gene>